<dbReference type="PROSITE" id="PS51608">
    <property type="entry name" value="SAM_MT_UBIE"/>
    <property type="match status" value="1"/>
</dbReference>
<dbReference type="CDD" id="cd02440">
    <property type="entry name" value="AdoMet_MTases"/>
    <property type="match status" value="1"/>
</dbReference>
<dbReference type="PANTHER" id="PTHR43591:SF24">
    <property type="entry name" value="2-METHOXY-6-POLYPRENYL-1,4-BENZOQUINOL METHYLASE, MITOCHONDRIAL"/>
    <property type="match status" value="1"/>
</dbReference>
<name>A0A086CHS1_9CHRO</name>
<dbReference type="UniPathway" id="UPA00995"/>
<dbReference type="GO" id="GO:0052624">
    <property type="term" value="F:2-phytyl-1,4-naphthoquinone methyltransferase activity"/>
    <property type="evidence" value="ECO:0007669"/>
    <property type="project" value="UniProtKB-EC"/>
</dbReference>
<dbReference type="HAMAP" id="MF_01813">
    <property type="entry name" value="MenG_UbiE_methyltr"/>
    <property type="match status" value="1"/>
</dbReference>
<dbReference type="AlphaFoldDB" id="A0A086CHS1"/>
<dbReference type="InterPro" id="IPR023576">
    <property type="entry name" value="UbiE/COQ5_MeTrFase_CS"/>
</dbReference>
<dbReference type="STRING" id="1527444.ucyna2_00359"/>
<dbReference type="PATRIC" id="fig|1527444.3.peg.345"/>
<dbReference type="Pfam" id="PF01209">
    <property type="entry name" value="Ubie_methyltran"/>
    <property type="match status" value="1"/>
</dbReference>
<comment type="function">
    <text evidence="4">Methyltransferase required for the conversion of 2-phytyl-1,4-beta-naphthoquinol to phylloquinol.</text>
</comment>
<dbReference type="InterPro" id="IPR029063">
    <property type="entry name" value="SAM-dependent_MTases_sf"/>
</dbReference>
<dbReference type="HAMAP" id="MF_01982">
    <property type="entry name" value="MenG_phylloquinone_subfam"/>
    <property type="match status" value="1"/>
</dbReference>
<comment type="caution">
    <text evidence="5">The sequence shown here is derived from an EMBL/GenBank/DDBJ whole genome shotgun (WGS) entry which is preliminary data.</text>
</comment>
<organism evidence="5 6">
    <name type="scientific">Candidatus Atelocyanobacterium thalassa isolate SIO64986</name>
    <dbReference type="NCBI Taxonomy" id="1527444"/>
    <lineage>
        <taxon>Bacteria</taxon>
        <taxon>Bacillati</taxon>
        <taxon>Cyanobacteriota</taxon>
        <taxon>Cyanophyceae</taxon>
        <taxon>Oscillatoriophycideae</taxon>
        <taxon>Chroococcales</taxon>
        <taxon>Aphanothecaceae</taxon>
        <taxon>Candidatus Atelocyanobacterium</taxon>
        <taxon>Candidatus Atelocyanobacterium thalassae</taxon>
    </lineage>
</organism>
<keyword evidence="1 4" id="KW-0489">Methyltransferase</keyword>
<dbReference type="Proteomes" id="UP000028922">
    <property type="component" value="Unassembled WGS sequence"/>
</dbReference>
<keyword evidence="3 4" id="KW-0949">S-adenosyl-L-methionine</keyword>
<keyword evidence="2 4" id="KW-0808">Transferase</keyword>
<evidence type="ECO:0000313" key="6">
    <source>
        <dbReference type="Proteomes" id="UP000028922"/>
    </source>
</evidence>
<comment type="similarity">
    <text evidence="4">Belongs to the class I-like SAM-binding methyltransferase superfamily. MenG/UbiE family.</text>
</comment>
<protein>
    <recommendedName>
        <fullName evidence="4">2-phytyl-1,4-naphtoquinone methyltransferase</fullName>
        <ecNumber evidence="4">2.1.1.329</ecNumber>
    </recommendedName>
    <alternativeName>
        <fullName evidence="4">Demethylphylloquinone methyltransferase</fullName>
    </alternativeName>
</protein>
<evidence type="ECO:0000256" key="3">
    <source>
        <dbReference type="ARBA" id="ARBA00022691"/>
    </source>
</evidence>
<dbReference type="InterPro" id="IPR032904">
    <property type="entry name" value="MenG"/>
</dbReference>
<comment type="pathway">
    <text evidence="4">Cofactor biosynthesis; phylloquinone biosynthesis.</text>
</comment>
<dbReference type="EMBL" id="JPSP01000003">
    <property type="protein sequence ID" value="KFF41735.1"/>
    <property type="molecule type" value="Genomic_DNA"/>
</dbReference>
<gene>
    <name evidence="4" type="primary">menG</name>
    <name evidence="5" type="ORF">ucyna2_00359</name>
</gene>
<evidence type="ECO:0000256" key="2">
    <source>
        <dbReference type="ARBA" id="ARBA00022679"/>
    </source>
</evidence>
<evidence type="ECO:0000313" key="5">
    <source>
        <dbReference type="EMBL" id="KFF41735.1"/>
    </source>
</evidence>
<evidence type="ECO:0000256" key="4">
    <source>
        <dbReference type="HAMAP-Rule" id="MF_01982"/>
    </source>
</evidence>
<accession>A0A086CHS1</accession>
<dbReference type="EC" id="2.1.1.329" evidence="4"/>
<comment type="catalytic activity">
    <reaction evidence="4">
        <text>demethylphylloquinol + S-adenosyl-L-methionine = phylloquinol + S-adenosyl-L-homocysteine + H(+)</text>
        <dbReference type="Rhea" id="RHEA:40551"/>
        <dbReference type="ChEBI" id="CHEBI:15378"/>
        <dbReference type="ChEBI" id="CHEBI:28433"/>
        <dbReference type="ChEBI" id="CHEBI:57856"/>
        <dbReference type="ChEBI" id="CHEBI:59789"/>
        <dbReference type="ChEBI" id="CHEBI:87844"/>
        <dbReference type="EC" id="2.1.1.329"/>
    </reaction>
</comment>
<dbReference type="InterPro" id="IPR004033">
    <property type="entry name" value="UbiE/COQ5_MeTrFase"/>
</dbReference>
<proteinExistence type="inferred from homology"/>
<evidence type="ECO:0000256" key="1">
    <source>
        <dbReference type="ARBA" id="ARBA00022603"/>
    </source>
</evidence>
<dbReference type="GO" id="GO:0032259">
    <property type="term" value="P:methylation"/>
    <property type="evidence" value="ECO:0007669"/>
    <property type="project" value="UniProtKB-KW"/>
</dbReference>
<dbReference type="PROSITE" id="PS01183">
    <property type="entry name" value="UBIE_1"/>
    <property type="match status" value="1"/>
</dbReference>
<dbReference type="eggNOG" id="COG2226">
    <property type="taxonomic scope" value="Bacteria"/>
</dbReference>
<sequence length="238" mass="26874">MDNISYSATDVQNIFNNIAPVYDELNTLLSMGQHKIWKQMAVKWSEPSLGNLGLDVCCGSGDLTKLLARKIGKKGKVIGVDFSKELLTIASQRNHKYYPSLSVEWMLGDALNLPFEDNTFDCVTMGYGLRNIIDIPRCLRELHRILKPCSKVAILDFQRPSNAWQQIFQKLYLDSFVVPVAKHFKLEKEYSYIMPSLEKFPSGKKQVKLALEAGFDTSVYYSIAGGMMGVLVGTKKYL</sequence>
<dbReference type="SUPFAM" id="SSF53335">
    <property type="entry name" value="S-adenosyl-L-methionine-dependent methyltransferases"/>
    <property type="match status" value="1"/>
</dbReference>
<dbReference type="NCBIfam" id="NF001244">
    <property type="entry name" value="PRK00216.1-5"/>
    <property type="match status" value="1"/>
</dbReference>
<dbReference type="GO" id="GO:0042372">
    <property type="term" value="P:phylloquinone biosynthetic process"/>
    <property type="evidence" value="ECO:0007669"/>
    <property type="project" value="UniProtKB-UniRule"/>
</dbReference>
<dbReference type="Gene3D" id="3.40.50.150">
    <property type="entry name" value="Vaccinia Virus protein VP39"/>
    <property type="match status" value="1"/>
</dbReference>
<dbReference type="PANTHER" id="PTHR43591">
    <property type="entry name" value="METHYLTRANSFERASE"/>
    <property type="match status" value="1"/>
</dbReference>
<dbReference type="NCBIfam" id="TIGR01934">
    <property type="entry name" value="MenG_MenH_UbiE"/>
    <property type="match status" value="1"/>
</dbReference>
<reference evidence="5 6" key="1">
    <citation type="submission" date="2014-08" db="EMBL/GenBank/DDBJ databases">
        <title>Comparative genomics reveals surprising divergence of two closely related strains of uncultivated UCYN-A cyanobacteria.</title>
        <authorList>
            <person name="Bombar D."/>
            <person name="Heller P."/>
            <person name="Sanchez-Baracaldo P."/>
            <person name="Carter B.J."/>
            <person name="Zert J.P."/>
        </authorList>
    </citation>
    <scope>NUCLEOTIDE SEQUENCE [LARGE SCALE GENOMIC DNA]</scope>
</reference>